<accession>A0A0G4PXG5</accession>
<gene>
    <name evidence="1" type="ORF">PCAMFM013_S068g000014</name>
</gene>
<dbReference type="Proteomes" id="UP000053732">
    <property type="component" value="Unassembled WGS sequence"/>
</dbReference>
<sequence>MSSTSRNQPGYMFSSNGSGFTKMVVPDFKISIFEWEAAGWYPQQWYLYKARIAYELEFDWFRELFLVTIWSF</sequence>
<organism evidence="1 2">
    <name type="scientific">Penicillium camemberti (strain FM 013)</name>
    <dbReference type="NCBI Taxonomy" id="1429867"/>
    <lineage>
        <taxon>Eukaryota</taxon>
        <taxon>Fungi</taxon>
        <taxon>Dikarya</taxon>
        <taxon>Ascomycota</taxon>
        <taxon>Pezizomycotina</taxon>
        <taxon>Eurotiomycetes</taxon>
        <taxon>Eurotiomycetidae</taxon>
        <taxon>Eurotiales</taxon>
        <taxon>Aspergillaceae</taxon>
        <taxon>Penicillium</taxon>
    </lineage>
</organism>
<protein>
    <submittedName>
        <fullName evidence="1">Str. FM013</fullName>
    </submittedName>
</protein>
<dbReference type="AlphaFoldDB" id="A0A0G4PXG5"/>
<reference evidence="1 2" key="1">
    <citation type="journal article" date="2014" name="Nat. Commun.">
        <title>Multiple recent horizontal transfers of a large genomic region in cheese making fungi.</title>
        <authorList>
            <person name="Cheeseman K."/>
            <person name="Ropars J."/>
            <person name="Renault P."/>
            <person name="Dupont J."/>
            <person name="Gouzy J."/>
            <person name="Branca A."/>
            <person name="Abraham A.L."/>
            <person name="Ceppi M."/>
            <person name="Conseiller E."/>
            <person name="Debuchy R."/>
            <person name="Malagnac F."/>
            <person name="Goarin A."/>
            <person name="Silar P."/>
            <person name="Lacoste S."/>
            <person name="Sallet E."/>
            <person name="Bensimon A."/>
            <person name="Giraud T."/>
            <person name="Brygoo Y."/>
        </authorList>
    </citation>
    <scope>NUCLEOTIDE SEQUENCE [LARGE SCALE GENOMIC DNA]</scope>
    <source>
        <strain evidence="2">FM 013</strain>
    </source>
</reference>
<evidence type="ECO:0000313" key="1">
    <source>
        <dbReference type="EMBL" id="CRL31028.1"/>
    </source>
</evidence>
<keyword evidence="2" id="KW-1185">Reference proteome</keyword>
<evidence type="ECO:0000313" key="2">
    <source>
        <dbReference type="Proteomes" id="UP000053732"/>
    </source>
</evidence>
<name>A0A0G4PXG5_PENC3</name>
<proteinExistence type="predicted"/>
<dbReference type="EMBL" id="HG793201">
    <property type="protein sequence ID" value="CRL31028.1"/>
    <property type="molecule type" value="Genomic_DNA"/>
</dbReference>